<dbReference type="PANTHER" id="PTHR13693:SF77">
    <property type="entry name" value="8-AMINO-7-OXONONANOATE SYNTHASE"/>
    <property type="match status" value="1"/>
</dbReference>
<evidence type="ECO:0000259" key="6">
    <source>
        <dbReference type="Pfam" id="PF00155"/>
    </source>
</evidence>
<keyword evidence="4 5" id="KW-0663">Pyridoxal phosphate</keyword>
<dbReference type="OrthoDB" id="2382073at2759"/>
<dbReference type="Gene3D" id="3.40.640.10">
    <property type="entry name" value="Type I PLP-dependent aspartate aminotransferase-like (Major domain)"/>
    <property type="match status" value="1"/>
</dbReference>
<dbReference type="PANTHER" id="PTHR13693">
    <property type="entry name" value="CLASS II AMINOTRANSFERASE/8-AMINO-7-OXONONANOATE SYNTHASE"/>
    <property type="match status" value="1"/>
</dbReference>
<dbReference type="GO" id="GO:0009102">
    <property type="term" value="P:biotin biosynthetic process"/>
    <property type="evidence" value="ECO:0007669"/>
    <property type="project" value="TreeGrafter"/>
</dbReference>
<protein>
    <recommendedName>
        <fullName evidence="6">Aminotransferase class I/classII large domain-containing protein</fullName>
    </recommendedName>
</protein>
<dbReference type="EMBL" id="LN649232">
    <property type="protein sequence ID" value="CEI42173.1"/>
    <property type="molecule type" value="Genomic_DNA"/>
</dbReference>
<reference evidence="8" key="1">
    <citation type="submission" date="2014-10" db="EMBL/GenBank/DDBJ databases">
        <authorList>
            <person name="King R."/>
        </authorList>
    </citation>
    <scope>NUCLEOTIDE SEQUENCE [LARGE SCALE GENOMIC DNA]</scope>
    <source>
        <strain evidence="8">A3/5</strain>
    </source>
</reference>
<dbReference type="PROSITE" id="PS00599">
    <property type="entry name" value="AA_TRANSFER_CLASS_2"/>
    <property type="match status" value="1"/>
</dbReference>
<dbReference type="SUPFAM" id="SSF53383">
    <property type="entry name" value="PLP-dependent transferases"/>
    <property type="match status" value="1"/>
</dbReference>
<evidence type="ECO:0000256" key="1">
    <source>
        <dbReference type="ARBA" id="ARBA00001933"/>
    </source>
</evidence>
<comment type="cofactor">
    <cofactor evidence="1 5">
        <name>pyridoxal 5'-phosphate</name>
        <dbReference type="ChEBI" id="CHEBI:597326"/>
    </cofactor>
</comment>
<dbReference type="AlphaFoldDB" id="A0A2L2SUK6"/>
<comment type="similarity">
    <text evidence="2">Belongs to the class-II pyridoxal-phosphate-dependent aminotransferase family. BioF subfamily.</text>
</comment>
<dbReference type="KEGG" id="fvn:FVRRES_13922"/>
<proteinExistence type="inferred from homology"/>
<dbReference type="InterPro" id="IPR015424">
    <property type="entry name" value="PyrdxlP-dep_Trfase"/>
</dbReference>
<keyword evidence="3" id="KW-0808">Transferase</keyword>
<dbReference type="InterPro" id="IPR004839">
    <property type="entry name" value="Aminotransferase_I/II_large"/>
</dbReference>
<evidence type="ECO:0000313" key="8">
    <source>
        <dbReference type="Proteomes" id="UP000245910"/>
    </source>
</evidence>
<evidence type="ECO:0000256" key="3">
    <source>
        <dbReference type="ARBA" id="ARBA00022679"/>
    </source>
</evidence>
<dbReference type="InterPro" id="IPR015422">
    <property type="entry name" value="PyrdxlP-dep_Trfase_small"/>
</dbReference>
<dbReference type="Gene3D" id="3.90.1150.10">
    <property type="entry name" value="Aspartate Aminotransferase, domain 1"/>
    <property type="match status" value="1"/>
</dbReference>
<dbReference type="InterPro" id="IPR015421">
    <property type="entry name" value="PyrdxlP-dep_Trfase_major"/>
</dbReference>
<accession>A0A2L2SUK6</accession>
<dbReference type="RefSeq" id="XP_025583619.1">
    <property type="nucleotide sequence ID" value="XM_025729342.2"/>
</dbReference>
<name>A0A2L2SUK6_9HYPO</name>
<dbReference type="Pfam" id="PF00155">
    <property type="entry name" value="Aminotran_1_2"/>
    <property type="match status" value="1"/>
</dbReference>
<sequence length="398" mass="43532">MSRLEQQLASCLSKRSERSQLRKLTTFPSSNVDFSSNAYLSLSSVPSLLSAYHNHLQNHPSLGSGGSRLLDGNSSFAQDLERDIAAFHDAPSGLLFNSGFDANVGIVSCLPQVGDVIVYDELVHASAHDGMRLSRAARKISFKHNCVNGEGGLDHVLAGIEEETSVFILVEGVYSMDGDVAPLRDIVSCVKSRLAGNGYIIVDEAHSTGIYGQQGRGLVCELGLEKDIFARLHTFGKAMSSFGAIVLCSPITREYLINYARTLIYTTALPFSCLASISVSYQYLQGDFIDARLTHLWSLVAHAHRLLLSLTSTTSIVRINGEPKSPIIPLFTSEPRSLAQFCQEKGFTIRPIVAPTVPRGSERVRICLHAGNIVTEVEGLLRTIREWVELQERAIARL</sequence>
<evidence type="ECO:0000256" key="4">
    <source>
        <dbReference type="ARBA" id="ARBA00022898"/>
    </source>
</evidence>
<organism evidence="7 8">
    <name type="scientific">Fusarium venenatum</name>
    <dbReference type="NCBI Taxonomy" id="56646"/>
    <lineage>
        <taxon>Eukaryota</taxon>
        <taxon>Fungi</taxon>
        <taxon>Dikarya</taxon>
        <taxon>Ascomycota</taxon>
        <taxon>Pezizomycotina</taxon>
        <taxon>Sordariomycetes</taxon>
        <taxon>Hypocreomycetidae</taxon>
        <taxon>Hypocreales</taxon>
        <taxon>Nectriaceae</taxon>
        <taxon>Fusarium</taxon>
    </lineage>
</organism>
<evidence type="ECO:0000256" key="5">
    <source>
        <dbReference type="RuleBase" id="RU003693"/>
    </source>
</evidence>
<dbReference type="GO" id="GO:0016740">
    <property type="term" value="F:transferase activity"/>
    <property type="evidence" value="ECO:0007669"/>
    <property type="project" value="UniProtKB-KW"/>
</dbReference>
<dbReference type="InterPro" id="IPR050087">
    <property type="entry name" value="AON_synthase_class-II"/>
</dbReference>
<keyword evidence="8" id="KW-1185">Reference proteome</keyword>
<feature type="domain" description="Aminotransferase class I/classII large" evidence="6">
    <location>
        <begin position="32"/>
        <end position="382"/>
    </location>
</feature>
<dbReference type="InterPro" id="IPR001917">
    <property type="entry name" value="Aminotrans_II_pyridoxalP_BS"/>
</dbReference>
<dbReference type="GeneID" id="37265551"/>
<dbReference type="Proteomes" id="UP000245910">
    <property type="component" value="Chromosome IIII"/>
</dbReference>
<evidence type="ECO:0000313" key="7">
    <source>
        <dbReference type="EMBL" id="CEI42173.1"/>
    </source>
</evidence>
<dbReference type="GO" id="GO:0030170">
    <property type="term" value="F:pyridoxal phosphate binding"/>
    <property type="evidence" value="ECO:0007669"/>
    <property type="project" value="InterPro"/>
</dbReference>
<evidence type="ECO:0000256" key="2">
    <source>
        <dbReference type="ARBA" id="ARBA00010008"/>
    </source>
</evidence>